<accession>A0ACB9LUC6</accession>
<gene>
    <name evidence="1" type="ORF">L6164_027371</name>
</gene>
<proteinExistence type="predicted"/>
<protein>
    <submittedName>
        <fullName evidence="1">Uncharacterized protein</fullName>
    </submittedName>
</protein>
<evidence type="ECO:0000313" key="2">
    <source>
        <dbReference type="Proteomes" id="UP000828941"/>
    </source>
</evidence>
<reference evidence="1 2" key="1">
    <citation type="journal article" date="2022" name="DNA Res.">
        <title>Chromosomal-level genome assembly of the orchid tree Bauhinia variegata (Leguminosae; Cercidoideae) supports the allotetraploid origin hypothesis of Bauhinia.</title>
        <authorList>
            <person name="Zhong Y."/>
            <person name="Chen Y."/>
            <person name="Zheng D."/>
            <person name="Pang J."/>
            <person name="Liu Y."/>
            <person name="Luo S."/>
            <person name="Meng S."/>
            <person name="Qian L."/>
            <person name="Wei D."/>
            <person name="Dai S."/>
            <person name="Zhou R."/>
        </authorList>
    </citation>
    <scope>NUCLEOTIDE SEQUENCE [LARGE SCALE GENOMIC DNA]</scope>
    <source>
        <strain evidence="1">BV-YZ2020</strain>
    </source>
</reference>
<sequence length="386" mass="43745">MDLNTIKDAFDCAAKKQKLSHSKAEEVIDQIRQEIENALERMQSINNLDSELDYRSILSELKTSLHNIAPPRQLEGPQKELNAALVKYVKALEKSFNLDISKAYRNIDYDIHTLNQVVAGHFYRQGLFDVGDQFISEAGEPESTATIKSLFLEMYQILEAMKNQDLGPAITWAATNSDKLTQSGSDLHLKLHTMQFVKILENGSRDEALQYARTYLAPFGSNHMADIQKLMACLLWIGKLDRSPYHALLSPAKWDVLSEELKRQFCNLLGLSCNSPLSVTIAAGIQTLPPLLKFMNVMAGKKQEWQSMNQLPVPVELDREFQFHSIFVCPVSKEQATEDNPPMLMSCGHVLCKQSIMKMSKNSTKMFKCPYCPFDVDAVQCRQLYL</sequence>
<organism evidence="1 2">
    <name type="scientific">Bauhinia variegata</name>
    <name type="common">Purple orchid tree</name>
    <name type="synonym">Phanera variegata</name>
    <dbReference type="NCBI Taxonomy" id="167791"/>
    <lineage>
        <taxon>Eukaryota</taxon>
        <taxon>Viridiplantae</taxon>
        <taxon>Streptophyta</taxon>
        <taxon>Embryophyta</taxon>
        <taxon>Tracheophyta</taxon>
        <taxon>Spermatophyta</taxon>
        <taxon>Magnoliopsida</taxon>
        <taxon>eudicotyledons</taxon>
        <taxon>Gunneridae</taxon>
        <taxon>Pentapetalae</taxon>
        <taxon>rosids</taxon>
        <taxon>fabids</taxon>
        <taxon>Fabales</taxon>
        <taxon>Fabaceae</taxon>
        <taxon>Cercidoideae</taxon>
        <taxon>Cercideae</taxon>
        <taxon>Bauhiniinae</taxon>
        <taxon>Bauhinia</taxon>
    </lineage>
</organism>
<dbReference type="Proteomes" id="UP000828941">
    <property type="component" value="Chromosome 11"/>
</dbReference>
<keyword evidence="2" id="KW-1185">Reference proteome</keyword>
<comment type="caution">
    <text evidence="1">The sequence shown here is derived from an EMBL/GenBank/DDBJ whole genome shotgun (WGS) entry which is preliminary data.</text>
</comment>
<dbReference type="EMBL" id="CM039436">
    <property type="protein sequence ID" value="KAI4314465.1"/>
    <property type="molecule type" value="Genomic_DNA"/>
</dbReference>
<name>A0ACB9LUC6_BAUVA</name>
<evidence type="ECO:0000313" key="1">
    <source>
        <dbReference type="EMBL" id="KAI4314465.1"/>
    </source>
</evidence>